<dbReference type="EMBL" id="JAIWYP010000005">
    <property type="protein sequence ID" value="KAH3828412.1"/>
    <property type="molecule type" value="Genomic_DNA"/>
</dbReference>
<name>A0A9D4K1A0_DREPO</name>
<reference evidence="1" key="2">
    <citation type="submission" date="2020-11" db="EMBL/GenBank/DDBJ databases">
        <authorList>
            <person name="McCartney M.A."/>
            <person name="Auch B."/>
            <person name="Kono T."/>
            <person name="Mallez S."/>
            <person name="Becker A."/>
            <person name="Gohl D.M."/>
            <person name="Silverstein K.A.T."/>
            <person name="Koren S."/>
            <person name="Bechman K.B."/>
            <person name="Herman A."/>
            <person name="Abrahante J.E."/>
            <person name="Garbe J."/>
        </authorList>
    </citation>
    <scope>NUCLEOTIDE SEQUENCE</scope>
    <source>
        <strain evidence="1">Duluth1</strain>
        <tissue evidence="1">Whole animal</tissue>
    </source>
</reference>
<dbReference type="Proteomes" id="UP000828390">
    <property type="component" value="Unassembled WGS sequence"/>
</dbReference>
<gene>
    <name evidence="1" type="ORF">DPMN_130371</name>
</gene>
<reference evidence="1" key="1">
    <citation type="journal article" date="2019" name="bioRxiv">
        <title>The Genome of the Zebra Mussel, Dreissena polymorpha: A Resource for Invasive Species Research.</title>
        <authorList>
            <person name="McCartney M.A."/>
            <person name="Auch B."/>
            <person name="Kono T."/>
            <person name="Mallez S."/>
            <person name="Zhang Y."/>
            <person name="Obille A."/>
            <person name="Becker A."/>
            <person name="Abrahante J.E."/>
            <person name="Garbe J."/>
            <person name="Badalamenti J.P."/>
            <person name="Herman A."/>
            <person name="Mangelson H."/>
            <person name="Liachko I."/>
            <person name="Sullivan S."/>
            <person name="Sone E.D."/>
            <person name="Koren S."/>
            <person name="Silverstein K.A.T."/>
            <person name="Beckman K.B."/>
            <person name="Gohl D.M."/>
        </authorList>
    </citation>
    <scope>NUCLEOTIDE SEQUENCE</scope>
    <source>
        <strain evidence="1">Duluth1</strain>
        <tissue evidence="1">Whole animal</tissue>
    </source>
</reference>
<organism evidence="1 2">
    <name type="scientific">Dreissena polymorpha</name>
    <name type="common">Zebra mussel</name>
    <name type="synonym">Mytilus polymorpha</name>
    <dbReference type="NCBI Taxonomy" id="45954"/>
    <lineage>
        <taxon>Eukaryota</taxon>
        <taxon>Metazoa</taxon>
        <taxon>Spiralia</taxon>
        <taxon>Lophotrochozoa</taxon>
        <taxon>Mollusca</taxon>
        <taxon>Bivalvia</taxon>
        <taxon>Autobranchia</taxon>
        <taxon>Heteroconchia</taxon>
        <taxon>Euheterodonta</taxon>
        <taxon>Imparidentia</taxon>
        <taxon>Neoheterodontei</taxon>
        <taxon>Myida</taxon>
        <taxon>Dreissenoidea</taxon>
        <taxon>Dreissenidae</taxon>
        <taxon>Dreissena</taxon>
    </lineage>
</organism>
<protein>
    <submittedName>
        <fullName evidence="1">Uncharacterized protein</fullName>
    </submittedName>
</protein>
<evidence type="ECO:0000313" key="2">
    <source>
        <dbReference type="Proteomes" id="UP000828390"/>
    </source>
</evidence>
<accession>A0A9D4K1A0</accession>
<comment type="caution">
    <text evidence="1">The sequence shown here is derived from an EMBL/GenBank/DDBJ whole genome shotgun (WGS) entry which is preliminary data.</text>
</comment>
<keyword evidence="2" id="KW-1185">Reference proteome</keyword>
<sequence>MNHMPLVTLAATYFMTLICYPCHQTTTITAGTALFTWQLALRNMVLSYRMTHTQAVY</sequence>
<evidence type="ECO:0000313" key="1">
    <source>
        <dbReference type="EMBL" id="KAH3828412.1"/>
    </source>
</evidence>
<dbReference type="AlphaFoldDB" id="A0A9D4K1A0"/>
<proteinExistence type="predicted"/>